<dbReference type="InterPro" id="IPR058031">
    <property type="entry name" value="AAA_lid_NorR"/>
</dbReference>
<dbReference type="PANTHER" id="PTHR32071">
    <property type="entry name" value="TRANSCRIPTIONAL REGULATORY PROTEIN"/>
    <property type="match status" value="1"/>
</dbReference>
<evidence type="ECO:0000256" key="6">
    <source>
        <dbReference type="ARBA" id="ARBA00023163"/>
    </source>
</evidence>
<feature type="domain" description="Response regulatory" evidence="9">
    <location>
        <begin position="3"/>
        <end position="118"/>
    </location>
</feature>
<evidence type="ECO:0000256" key="1">
    <source>
        <dbReference type="ARBA" id="ARBA00022553"/>
    </source>
</evidence>
<dbReference type="Pfam" id="PF02954">
    <property type="entry name" value="HTH_8"/>
    <property type="match status" value="1"/>
</dbReference>
<evidence type="ECO:0008006" key="12">
    <source>
        <dbReference type="Google" id="ProtNLM"/>
    </source>
</evidence>
<keyword evidence="1 7" id="KW-0597">Phosphoprotein</keyword>
<keyword evidence="5" id="KW-0805">Transcription regulation</keyword>
<dbReference type="Gene3D" id="1.10.8.60">
    <property type="match status" value="1"/>
</dbReference>
<evidence type="ECO:0000259" key="9">
    <source>
        <dbReference type="PROSITE" id="PS50110"/>
    </source>
</evidence>
<dbReference type="SMART" id="SM00448">
    <property type="entry name" value="REC"/>
    <property type="match status" value="1"/>
</dbReference>
<dbReference type="InterPro" id="IPR009057">
    <property type="entry name" value="Homeodomain-like_sf"/>
</dbReference>
<keyword evidence="11" id="KW-1185">Reference proteome</keyword>
<dbReference type="FunFam" id="3.40.50.2300:FF:000018">
    <property type="entry name" value="DNA-binding transcriptional regulator NtrC"/>
    <property type="match status" value="1"/>
</dbReference>
<name>A0A2S4JJG4_9SPIO</name>
<dbReference type="InterPro" id="IPR002197">
    <property type="entry name" value="HTH_Fis"/>
</dbReference>
<dbReference type="SUPFAM" id="SSF52540">
    <property type="entry name" value="P-loop containing nucleoside triphosphate hydrolases"/>
    <property type="match status" value="1"/>
</dbReference>
<sequence>MKTIWVIDDEENMRIVLAMLLEQQGYHPVLFPSGDQALNALKRSRRPDCLLSDLRMPGMDGLELLSRVKAVDKTIPFVVLTGFGTIELAVQAIKSGAEDFLTKPFEKDEVLRILERVLPRSGEDPTRTGAEQSLIFESGALENLVGLIEKLALSPVPVLITGESGTGKEGIARALHRETQRHRSGQEGPFVALNCAAIPLTLFESELFGHRKGAFTGALEDAPGKIAQAQDGTLLLDEIGDLPLDAQTKLLRFLEDYRYRPLGAGQERTARVRIICATNRDLHAMIAEGTFRQDLYYRISTFVLTIPPLRERREDILPIAGYFLRRFSRSTEIQNLTDEARAKLLAWAWPGNVRELRSVIQRAVILVPQGVIPATAIVFDPGTAAGEENSKEEGLSALERAEKQTLEQFLRSTRGNVSKTAELIGVSRSTLRYRLEKYGLTGRERW</sequence>
<dbReference type="CDD" id="cd00009">
    <property type="entry name" value="AAA"/>
    <property type="match status" value="1"/>
</dbReference>
<dbReference type="Pfam" id="PF25601">
    <property type="entry name" value="AAA_lid_14"/>
    <property type="match status" value="1"/>
</dbReference>
<feature type="modified residue" description="4-aspartylphosphate" evidence="7">
    <location>
        <position position="53"/>
    </location>
</feature>
<dbReference type="FunFam" id="3.40.50.300:FF:000006">
    <property type="entry name" value="DNA-binding transcriptional regulator NtrC"/>
    <property type="match status" value="1"/>
</dbReference>
<gene>
    <name evidence="10" type="ORF">AU468_10225</name>
</gene>
<dbReference type="PRINTS" id="PR01590">
    <property type="entry name" value="HTHFIS"/>
</dbReference>
<dbReference type="AlphaFoldDB" id="A0A2S4JJG4"/>
<evidence type="ECO:0000256" key="3">
    <source>
        <dbReference type="ARBA" id="ARBA00022840"/>
    </source>
</evidence>
<dbReference type="InterPro" id="IPR011006">
    <property type="entry name" value="CheY-like_superfamily"/>
</dbReference>
<dbReference type="Proteomes" id="UP000237350">
    <property type="component" value="Unassembled WGS sequence"/>
</dbReference>
<dbReference type="OrthoDB" id="9803970at2"/>
<reference evidence="11" key="1">
    <citation type="submission" date="2015-12" db="EMBL/GenBank/DDBJ databases">
        <authorList>
            <person name="Lodha T.D."/>
            <person name="Chintalapati S."/>
            <person name="Chintalapati V.R."/>
            <person name="Sravanthi T."/>
        </authorList>
    </citation>
    <scope>NUCLEOTIDE SEQUENCE [LARGE SCALE GENOMIC DNA]</scope>
    <source>
        <strain evidence="11">JC133</strain>
    </source>
</reference>
<accession>A0A2S4JJG4</accession>
<evidence type="ECO:0000256" key="4">
    <source>
        <dbReference type="ARBA" id="ARBA00023012"/>
    </source>
</evidence>
<dbReference type="Pfam" id="PF00158">
    <property type="entry name" value="Sigma54_activat"/>
    <property type="match status" value="1"/>
</dbReference>
<organism evidence="10 11">
    <name type="scientific">Alkalispirochaeta sphaeroplastigenens</name>
    <dbReference type="NCBI Taxonomy" id="1187066"/>
    <lineage>
        <taxon>Bacteria</taxon>
        <taxon>Pseudomonadati</taxon>
        <taxon>Spirochaetota</taxon>
        <taxon>Spirochaetia</taxon>
        <taxon>Spirochaetales</taxon>
        <taxon>Spirochaetaceae</taxon>
        <taxon>Alkalispirochaeta</taxon>
    </lineage>
</organism>
<dbReference type="InterPro" id="IPR027417">
    <property type="entry name" value="P-loop_NTPase"/>
</dbReference>
<keyword evidence="4" id="KW-0902">Two-component regulatory system</keyword>
<evidence type="ECO:0000259" key="8">
    <source>
        <dbReference type="PROSITE" id="PS50045"/>
    </source>
</evidence>
<evidence type="ECO:0000313" key="11">
    <source>
        <dbReference type="Proteomes" id="UP000237350"/>
    </source>
</evidence>
<dbReference type="SUPFAM" id="SSF52172">
    <property type="entry name" value="CheY-like"/>
    <property type="match status" value="1"/>
</dbReference>
<evidence type="ECO:0000256" key="2">
    <source>
        <dbReference type="ARBA" id="ARBA00022741"/>
    </source>
</evidence>
<evidence type="ECO:0000313" key="10">
    <source>
        <dbReference type="EMBL" id="POQ99677.1"/>
    </source>
</evidence>
<keyword evidence="2" id="KW-0547">Nucleotide-binding</keyword>
<dbReference type="SUPFAM" id="SSF46689">
    <property type="entry name" value="Homeodomain-like"/>
    <property type="match status" value="1"/>
</dbReference>
<keyword evidence="6" id="KW-0804">Transcription</keyword>
<dbReference type="Gene3D" id="1.10.10.60">
    <property type="entry name" value="Homeodomain-like"/>
    <property type="match status" value="1"/>
</dbReference>
<keyword evidence="3" id="KW-0067">ATP-binding</keyword>
<dbReference type="Pfam" id="PF00072">
    <property type="entry name" value="Response_reg"/>
    <property type="match status" value="1"/>
</dbReference>
<dbReference type="PROSITE" id="PS00675">
    <property type="entry name" value="SIGMA54_INTERACT_1"/>
    <property type="match status" value="1"/>
</dbReference>
<dbReference type="InterPro" id="IPR003593">
    <property type="entry name" value="AAA+_ATPase"/>
</dbReference>
<dbReference type="SMART" id="SM00382">
    <property type="entry name" value="AAA"/>
    <property type="match status" value="1"/>
</dbReference>
<dbReference type="InterPro" id="IPR001789">
    <property type="entry name" value="Sig_transdc_resp-reg_receiver"/>
</dbReference>
<dbReference type="RefSeq" id="WP_103680638.1">
    <property type="nucleotide sequence ID" value="NZ_LPWH01000093.1"/>
</dbReference>
<feature type="domain" description="Sigma-54 factor interaction" evidence="8">
    <location>
        <begin position="134"/>
        <end position="365"/>
    </location>
</feature>
<protein>
    <recommendedName>
        <fullName evidence="12">Fis family transcriptional regulator</fullName>
    </recommendedName>
</protein>
<dbReference type="PROSITE" id="PS50110">
    <property type="entry name" value="RESPONSE_REGULATORY"/>
    <property type="match status" value="1"/>
</dbReference>
<dbReference type="Gene3D" id="3.40.50.300">
    <property type="entry name" value="P-loop containing nucleotide triphosphate hydrolases"/>
    <property type="match status" value="1"/>
</dbReference>
<dbReference type="Gene3D" id="3.40.50.2300">
    <property type="match status" value="1"/>
</dbReference>
<dbReference type="PROSITE" id="PS50045">
    <property type="entry name" value="SIGMA54_INTERACT_4"/>
    <property type="match status" value="1"/>
</dbReference>
<dbReference type="EMBL" id="LPWH01000093">
    <property type="protein sequence ID" value="POQ99677.1"/>
    <property type="molecule type" value="Genomic_DNA"/>
</dbReference>
<dbReference type="GO" id="GO:0006355">
    <property type="term" value="P:regulation of DNA-templated transcription"/>
    <property type="evidence" value="ECO:0007669"/>
    <property type="project" value="InterPro"/>
</dbReference>
<dbReference type="GO" id="GO:0000160">
    <property type="term" value="P:phosphorelay signal transduction system"/>
    <property type="evidence" value="ECO:0007669"/>
    <property type="project" value="UniProtKB-KW"/>
</dbReference>
<evidence type="ECO:0000256" key="7">
    <source>
        <dbReference type="PROSITE-ProRule" id="PRU00169"/>
    </source>
</evidence>
<dbReference type="PANTHER" id="PTHR32071:SF14">
    <property type="entry name" value="TRANSCRIPTIONAL REGULATORY PROTEIN RTCR"/>
    <property type="match status" value="1"/>
</dbReference>
<dbReference type="GO" id="GO:0043565">
    <property type="term" value="F:sequence-specific DNA binding"/>
    <property type="evidence" value="ECO:0007669"/>
    <property type="project" value="InterPro"/>
</dbReference>
<proteinExistence type="predicted"/>
<dbReference type="InterPro" id="IPR025662">
    <property type="entry name" value="Sigma_54_int_dom_ATP-bd_1"/>
</dbReference>
<dbReference type="InterPro" id="IPR002078">
    <property type="entry name" value="Sigma_54_int"/>
</dbReference>
<comment type="caution">
    <text evidence="10">The sequence shown here is derived from an EMBL/GenBank/DDBJ whole genome shotgun (WGS) entry which is preliminary data.</text>
</comment>
<dbReference type="GO" id="GO:0005524">
    <property type="term" value="F:ATP binding"/>
    <property type="evidence" value="ECO:0007669"/>
    <property type="project" value="UniProtKB-KW"/>
</dbReference>
<evidence type="ECO:0000256" key="5">
    <source>
        <dbReference type="ARBA" id="ARBA00023015"/>
    </source>
</evidence>